<dbReference type="OrthoDB" id="541403at2759"/>
<accession>A0A0S4JGY0</accession>
<dbReference type="PANTHER" id="PTHR23525">
    <property type="entry name" value="TRANSPORTER, PUTATIVE-RELATED"/>
    <property type="match status" value="1"/>
</dbReference>
<evidence type="ECO:0000256" key="2">
    <source>
        <dbReference type="SAM" id="Phobius"/>
    </source>
</evidence>
<dbReference type="Proteomes" id="UP000051952">
    <property type="component" value="Unassembled WGS sequence"/>
</dbReference>
<feature type="region of interest" description="Disordered" evidence="1">
    <location>
        <begin position="229"/>
        <end position="289"/>
    </location>
</feature>
<feature type="transmembrane region" description="Helical" evidence="2">
    <location>
        <begin position="325"/>
        <end position="347"/>
    </location>
</feature>
<feature type="transmembrane region" description="Helical" evidence="2">
    <location>
        <begin position="167"/>
        <end position="187"/>
    </location>
</feature>
<evidence type="ECO:0000256" key="1">
    <source>
        <dbReference type="SAM" id="MobiDB-lite"/>
    </source>
</evidence>
<dbReference type="OMA" id="LHINVYL"/>
<protein>
    <submittedName>
        <fullName evidence="3">MFS transporter, putative</fullName>
    </submittedName>
</protein>
<feature type="transmembrane region" description="Helical" evidence="2">
    <location>
        <begin position="359"/>
        <end position="379"/>
    </location>
</feature>
<proteinExistence type="predicted"/>
<evidence type="ECO:0000313" key="4">
    <source>
        <dbReference type="Proteomes" id="UP000051952"/>
    </source>
</evidence>
<feature type="transmembrane region" description="Helical" evidence="2">
    <location>
        <begin position="457"/>
        <end position="478"/>
    </location>
</feature>
<dbReference type="GO" id="GO:0022857">
    <property type="term" value="F:transmembrane transporter activity"/>
    <property type="evidence" value="ECO:0007669"/>
    <property type="project" value="InterPro"/>
</dbReference>
<feature type="transmembrane region" description="Helical" evidence="2">
    <location>
        <begin position="422"/>
        <end position="445"/>
    </location>
</feature>
<feature type="transmembrane region" description="Helical" evidence="2">
    <location>
        <begin position="70"/>
        <end position="93"/>
    </location>
</feature>
<feature type="compositionally biased region" description="Acidic residues" evidence="1">
    <location>
        <begin position="263"/>
        <end position="275"/>
    </location>
</feature>
<reference evidence="4" key="1">
    <citation type="submission" date="2015-09" db="EMBL/GenBank/DDBJ databases">
        <authorList>
            <consortium name="Pathogen Informatics"/>
        </authorList>
    </citation>
    <scope>NUCLEOTIDE SEQUENCE [LARGE SCALE GENOMIC DNA]</scope>
    <source>
        <strain evidence="4">Lake Konstanz</strain>
    </source>
</reference>
<keyword evidence="4" id="KW-1185">Reference proteome</keyword>
<dbReference type="SUPFAM" id="SSF103473">
    <property type="entry name" value="MFS general substrate transporter"/>
    <property type="match status" value="1"/>
</dbReference>
<keyword evidence="2" id="KW-0472">Membrane</keyword>
<feature type="transmembrane region" description="Helical" evidence="2">
    <location>
        <begin position="100"/>
        <end position="121"/>
    </location>
</feature>
<organism evidence="3 4">
    <name type="scientific">Bodo saltans</name>
    <name type="common">Flagellated protozoan</name>
    <dbReference type="NCBI Taxonomy" id="75058"/>
    <lineage>
        <taxon>Eukaryota</taxon>
        <taxon>Discoba</taxon>
        <taxon>Euglenozoa</taxon>
        <taxon>Kinetoplastea</taxon>
        <taxon>Metakinetoplastina</taxon>
        <taxon>Eubodonida</taxon>
        <taxon>Bodonidae</taxon>
        <taxon>Bodo</taxon>
    </lineage>
</organism>
<dbReference type="PANTHER" id="PTHR23525:SF1">
    <property type="entry name" value="NODULIN-LIKE DOMAIN-CONTAINING PROTEIN"/>
    <property type="match status" value="1"/>
</dbReference>
<name>A0A0S4JGY0_BODSA</name>
<dbReference type="Pfam" id="PF07690">
    <property type="entry name" value="MFS_1"/>
    <property type="match status" value="1"/>
</dbReference>
<feature type="transmembrane region" description="Helical" evidence="2">
    <location>
        <begin position="391"/>
        <end position="410"/>
    </location>
</feature>
<dbReference type="InterPro" id="IPR036259">
    <property type="entry name" value="MFS_trans_sf"/>
</dbReference>
<sequence>MAAASQKTPLLGAKTPVANDNAAADTLVVEPMSRNVPKMFAYNFMDGASFSIWQAQVLQVLLYRLDGNKAVGWVSGAAGAAQVCAALIAGYSADVLPKQFVCRSAALTGLVGVVISLYAVYALYSPLFYISGVIWGVYMGLANSSSEALFADSIPSGRRADIYNKKWIVQTICWVVGYLMCMILFLKLGNDWTTDTMQAILYLGLSMHPIALALLTSLKDSDALKHDTSVEEQAAESEKAKKAKEKERRFKKSAMSARSINAAEDEISSTADGEDERGNAAAQQEAAEPTALDEITAQEGELANEQFSEMSLRQKLSACLSWRTVPYFVCFGDFIMAMGSGMTLRFIPLFFVNDYNINPALMMGVYLTVSFGTSTFAAFARFMADRYFGRVPTIFAIRIIGTTFLMYLAVVPTNTPQSALGVMLFFFIARNSCMNCTFGMSRSVVMDCVPKKQRGRWAAVESFSSFTWAGSATLGGYLADAHGYKYTFLITAVVHYIGSCMLLPAWIGSRKLEAVVMQRSKELRATKALEAERARNSEAQNDNA</sequence>
<keyword evidence="2" id="KW-0812">Transmembrane</keyword>
<dbReference type="EMBL" id="CYKH01001864">
    <property type="protein sequence ID" value="CUG90782.1"/>
    <property type="molecule type" value="Genomic_DNA"/>
</dbReference>
<gene>
    <name evidence="3" type="ORF">BSAL_28770</name>
</gene>
<keyword evidence="2" id="KW-1133">Transmembrane helix</keyword>
<feature type="transmembrane region" description="Helical" evidence="2">
    <location>
        <begin position="484"/>
        <end position="507"/>
    </location>
</feature>
<dbReference type="VEuPathDB" id="TriTrypDB:BSAL_28770"/>
<feature type="compositionally biased region" description="Basic and acidic residues" evidence="1">
    <location>
        <begin position="236"/>
        <end position="248"/>
    </location>
</feature>
<feature type="transmembrane region" description="Helical" evidence="2">
    <location>
        <begin position="199"/>
        <end position="218"/>
    </location>
</feature>
<evidence type="ECO:0000313" key="3">
    <source>
        <dbReference type="EMBL" id="CUG90782.1"/>
    </source>
</evidence>
<dbReference type="InterPro" id="IPR011701">
    <property type="entry name" value="MFS"/>
</dbReference>
<dbReference type="Gene3D" id="1.20.1250.20">
    <property type="entry name" value="MFS general substrate transporter like domains"/>
    <property type="match status" value="2"/>
</dbReference>
<dbReference type="AlphaFoldDB" id="A0A0S4JGY0"/>